<gene>
    <name evidence="2" type="ORF">TWF106_008562</name>
</gene>
<sequence>MKTSTQVLLSLMAIGASAYPEGTPTAEYSPVARVPQVVSSALESQANVLVNPMTLAHTSAPDQRISTLDPEAPMFSAHLRMPV</sequence>
<organism evidence="2 3">
    <name type="scientific">Orbilia oligospora</name>
    <name type="common">Nematode-trapping fungus</name>
    <name type="synonym">Arthrobotrys oligospora</name>
    <dbReference type="NCBI Taxonomy" id="2813651"/>
    <lineage>
        <taxon>Eukaryota</taxon>
        <taxon>Fungi</taxon>
        <taxon>Dikarya</taxon>
        <taxon>Ascomycota</taxon>
        <taxon>Pezizomycotina</taxon>
        <taxon>Orbiliomycetes</taxon>
        <taxon>Orbiliales</taxon>
        <taxon>Orbiliaceae</taxon>
        <taxon>Orbilia</taxon>
    </lineage>
</organism>
<feature type="signal peptide" evidence="1">
    <location>
        <begin position="1"/>
        <end position="18"/>
    </location>
</feature>
<accession>A0A7C8USG1</accession>
<reference evidence="2 3" key="1">
    <citation type="submission" date="2019-06" db="EMBL/GenBank/DDBJ databases">
        <authorList>
            <person name="Palmer J.M."/>
        </authorList>
    </citation>
    <scope>NUCLEOTIDE SEQUENCE [LARGE SCALE GENOMIC DNA]</scope>
    <source>
        <strain evidence="2 3">TWF106</strain>
    </source>
</reference>
<feature type="chain" id="PRO_5029000093" evidence="1">
    <location>
        <begin position="19"/>
        <end position="83"/>
    </location>
</feature>
<protein>
    <submittedName>
        <fullName evidence="2">Uncharacterized protein</fullName>
    </submittedName>
</protein>
<evidence type="ECO:0000256" key="1">
    <source>
        <dbReference type="SAM" id="SignalP"/>
    </source>
</evidence>
<comment type="caution">
    <text evidence="2">The sequence shown here is derived from an EMBL/GenBank/DDBJ whole genome shotgun (WGS) entry which is preliminary data.</text>
</comment>
<dbReference type="EMBL" id="WIWS01000051">
    <property type="protein sequence ID" value="KAF3216060.1"/>
    <property type="molecule type" value="Genomic_DNA"/>
</dbReference>
<dbReference type="AlphaFoldDB" id="A0A7C8USG1"/>
<evidence type="ECO:0000313" key="2">
    <source>
        <dbReference type="EMBL" id="KAF3216060.1"/>
    </source>
</evidence>
<dbReference type="Proteomes" id="UP000472727">
    <property type="component" value="Unassembled WGS sequence"/>
</dbReference>
<evidence type="ECO:0000313" key="3">
    <source>
        <dbReference type="Proteomes" id="UP000472727"/>
    </source>
</evidence>
<name>A0A7C8USG1_ORBOL</name>
<keyword evidence="1" id="KW-0732">Signal</keyword>
<proteinExistence type="predicted"/>